<dbReference type="AlphaFoldDB" id="A0A4P6X2U0"/>
<name>A0A4P6X2U0_HYDPS</name>
<accession>A0A4P6X2U0</accession>
<keyword evidence="2" id="KW-1185">Reference proteome</keyword>
<reference evidence="1 2" key="1">
    <citation type="submission" date="2019-03" db="EMBL/GenBank/DDBJ databases">
        <authorList>
            <person name="Sebastian G."/>
            <person name="Baumann P."/>
            <person name="Ruckert C."/>
            <person name="Kalinowski J."/>
            <person name="Nebel B."/>
            <person name="Takors R."/>
            <person name="Blombach B."/>
        </authorList>
    </citation>
    <scope>NUCLEOTIDE SEQUENCE [LARGE SCALE GENOMIC DNA]</scope>
    <source>
        <strain evidence="1 2">DSM 1084</strain>
    </source>
</reference>
<gene>
    <name evidence="1" type="ORF">HPF_10210</name>
</gene>
<sequence length="102" mass="11213">MTYTLKLYVPDDTPPGQRQAAERLFRDALEDALGDAALVAPVYRAYLGIVAQHGETPDPEALTVEERTVLEHWQMAEAAALEAVFGPHRHLDEGGYDIVLPA</sequence>
<organism evidence="1 2">
    <name type="scientific">Hydrogenophaga pseudoflava</name>
    <name type="common">Pseudomonas carboxydoflava</name>
    <dbReference type="NCBI Taxonomy" id="47421"/>
    <lineage>
        <taxon>Bacteria</taxon>
        <taxon>Pseudomonadati</taxon>
        <taxon>Pseudomonadota</taxon>
        <taxon>Betaproteobacteria</taxon>
        <taxon>Burkholderiales</taxon>
        <taxon>Comamonadaceae</taxon>
        <taxon>Hydrogenophaga</taxon>
    </lineage>
</organism>
<dbReference type="EMBL" id="CP037867">
    <property type="protein sequence ID" value="QBM28061.1"/>
    <property type="molecule type" value="Genomic_DNA"/>
</dbReference>
<proteinExistence type="predicted"/>
<protein>
    <submittedName>
        <fullName evidence="1">Uncharacterized protein</fullName>
    </submittedName>
</protein>
<dbReference type="KEGG" id="hpse:HPF_10210"/>
<evidence type="ECO:0000313" key="2">
    <source>
        <dbReference type="Proteomes" id="UP000293912"/>
    </source>
</evidence>
<dbReference type="Proteomes" id="UP000293912">
    <property type="component" value="Chromosome"/>
</dbReference>
<dbReference type="RefSeq" id="WP_066154424.1">
    <property type="nucleotide sequence ID" value="NZ_CP037867.1"/>
</dbReference>
<evidence type="ECO:0000313" key="1">
    <source>
        <dbReference type="EMBL" id="QBM28061.1"/>
    </source>
</evidence>